<feature type="compositionally biased region" description="Pro residues" evidence="1">
    <location>
        <begin position="280"/>
        <end position="292"/>
    </location>
</feature>
<gene>
    <name evidence="3" type="ORF">CTEN210_06598</name>
</gene>
<feature type="region of interest" description="Disordered" evidence="1">
    <location>
        <begin position="1"/>
        <end position="98"/>
    </location>
</feature>
<feature type="compositionally biased region" description="Basic and acidic residues" evidence="1">
    <location>
        <begin position="651"/>
        <end position="664"/>
    </location>
</feature>
<organism evidence="3 4">
    <name type="scientific">Chaetoceros tenuissimus</name>
    <dbReference type="NCBI Taxonomy" id="426638"/>
    <lineage>
        <taxon>Eukaryota</taxon>
        <taxon>Sar</taxon>
        <taxon>Stramenopiles</taxon>
        <taxon>Ochrophyta</taxon>
        <taxon>Bacillariophyta</taxon>
        <taxon>Coscinodiscophyceae</taxon>
        <taxon>Chaetocerotophycidae</taxon>
        <taxon>Chaetocerotales</taxon>
        <taxon>Chaetocerotaceae</taxon>
        <taxon>Chaetoceros</taxon>
    </lineage>
</organism>
<dbReference type="EMBL" id="BLLK01000038">
    <property type="protein sequence ID" value="GFH50122.1"/>
    <property type="molecule type" value="Genomic_DNA"/>
</dbReference>
<feature type="compositionally biased region" description="Polar residues" evidence="1">
    <location>
        <begin position="916"/>
        <end position="933"/>
    </location>
</feature>
<dbReference type="PANTHER" id="PTHR33418">
    <property type="entry name" value="HELICASE-ASSOCIATED"/>
    <property type="match status" value="1"/>
</dbReference>
<dbReference type="Gene3D" id="6.10.140.530">
    <property type="match status" value="6"/>
</dbReference>
<feature type="region of interest" description="Disordered" evidence="1">
    <location>
        <begin position="1273"/>
        <end position="1303"/>
    </location>
</feature>
<feature type="domain" description="Helicase-associated" evidence="2">
    <location>
        <begin position="1103"/>
        <end position="1170"/>
    </location>
</feature>
<evidence type="ECO:0000313" key="4">
    <source>
        <dbReference type="Proteomes" id="UP001054902"/>
    </source>
</evidence>
<dbReference type="PANTHER" id="PTHR33418:SF1">
    <property type="entry name" value="HELICASE-ASSOCIATED DOMAIN-CONTAINING PROTEIN"/>
    <property type="match status" value="1"/>
</dbReference>
<protein>
    <recommendedName>
        <fullName evidence="2">Helicase-associated domain-containing protein</fullName>
    </recommendedName>
</protein>
<feature type="compositionally biased region" description="Low complexity" evidence="1">
    <location>
        <begin position="53"/>
        <end position="81"/>
    </location>
</feature>
<dbReference type="Proteomes" id="UP001054902">
    <property type="component" value="Unassembled WGS sequence"/>
</dbReference>
<sequence>MSDENQIEPQQEYQQQQQHEQHQQQLTMDTHPVDLSYEQVMDHMTNAPPNDPTQQQSQEQQQQHMAAMMQHQEQQQQVHTQMMHHHPEDIHHPHPHSQIQISDQVVNPMQPHPQQTFETDPMNAQELHTTPQQHEQQLSNEVHVEHQHLNYHAVMEGTEVSQIANMDTSQQQHEGHQHHHEPFAVQHDAHATMDQMQHMPIPIMQQAQIYQQPQQQVVQNIDPQAQSQVQDIPQAYLDDANVNVNQEHVQYMMVQDQQPIPYDPSHHAMTQPTPVEQAVPDPPQQQPQPQQLPEPQEEEWTWYDYFRALQTHHANTGSCNVPIGTNTPLEKFIREQREMYQKEMKGFQTELSSDRRVLLDALDFVWLEEHSVSLEATSDVQESDVEQQQALDMTQQQPQGEEVDGAMFDTQPQDSGKDTDANVQSQHAKEGTTETVAENAHVHELHHTVDPQHVHADFAQTPMEQLQHDMTSTAAASMEEVNIGTVEDFNERLQQLQAFKDVNGHCNIPYDYINDSMPNIAKWAIDQRRFYHEGHLTGDRVDALLTMGFDFYITEGSDLKIPSFDERIAQLQEYDRLQRNIPRDAGPGFRGLGEWLYQQKLSMQRFANGQPSSLTQERYQFLYECGVDPTTLVTEAEHVAQMTQDGGDTSQGDKEEDSDRTSKWDDKYHELKEFKLQYGNTNVARRSKRDPGKDPLGEWVHFQRRQHRSLLTGKNSTLSMVRKKSLDCLGFKWVRGSPGPSTTTRTGQIYSTDIPTAVEEQVKRLAAPETMDEWNEKCEEFRLFREANGHGRVPRHFRQNPLLGRWVQRQRDLCIVWRQCLEHDPDYDINHPHNLPVGMTKEMYDRLMELGFEIEVDSSQDIDPSTGQPYADNNQVEIPTIEEEEDLMEVFVGYDTLPVTQTSEIENQGHGEMPSLEQNQDPHSDQNNVGTDPQVLNESEVNAVLDGKEGQMSSANSSFPQESMPPVDGQPGMMEAEVTQLPLRKLTAKVKICWEERVLELIQFKLRKNHCNVPIKWKPNPHLADWVWRQRVHYRRYKQGLPSVLTADRICQLHDLGFEFILYDQQGQPIDTENFGNNEIEKLQPKKETKKTVKSAPKSRFKEGKWLESLAKVVKYKEEYGNCNVPRKWKIDPTLGEWVHFQRRQFRLRQLSRRNHMTDERIRKLEAVGFEWSRNASSTPAFVRIYESLKEIPEEGAALQAQLVDPHSIANLDANQHANAIAAAVNDAAIVEQHQHHEQHDIGDVNQLSHDIVQGLDPQNYHLTHEQYQEMEHGQYDQPTQFSQEPAGVEYQQQQQQPEEITE</sequence>
<evidence type="ECO:0000256" key="1">
    <source>
        <dbReference type="SAM" id="MobiDB-lite"/>
    </source>
</evidence>
<feature type="compositionally biased region" description="Polar residues" evidence="1">
    <location>
        <begin position="641"/>
        <end position="650"/>
    </location>
</feature>
<feature type="region of interest" description="Disordered" evidence="1">
    <location>
        <begin position="259"/>
        <end position="296"/>
    </location>
</feature>
<keyword evidence="4" id="KW-1185">Reference proteome</keyword>
<feature type="domain" description="Helicase-associated" evidence="2">
    <location>
        <begin position="772"/>
        <end position="852"/>
    </location>
</feature>
<name>A0AAD3CQB6_9STRA</name>
<evidence type="ECO:0000313" key="3">
    <source>
        <dbReference type="EMBL" id="GFH50122.1"/>
    </source>
</evidence>
<evidence type="ECO:0000259" key="2">
    <source>
        <dbReference type="Pfam" id="PF03457"/>
    </source>
</evidence>
<dbReference type="InterPro" id="IPR005114">
    <property type="entry name" value="Helicase_assoc"/>
</dbReference>
<reference evidence="3 4" key="1">
    <citation type="journal article" date="2021" name="Sci. Rep.">
        <title>The genome of the diatom Chaetoceros tenuissimus carries an ancient integrated fragment of an extant virus.</title>
        <authorList>
            <person name="Hongo Y."/>
            <person name="Kimura K."/>
            <person name="Takaki Y."/>
            <person name="Yoshida Y."/>
            <person name="Baba S."/>
            <person name="Kobayashi G."/>
            <person name="Nagasaki K."/>
            <person name="Hano T."/>
            <person name="Tomaru Y."/>
        </authorList>
    </citation>
    <scope>NUCLEOTIDE SEQUENCE [LARGE SCALE GENOMIC DNA]</scope>
    <source>
        <strain evidence="3 4">NIES-3715</strain>
    </source>
</reference>
<proteinExistence type="predicted"/>
<accession>A0AAD3CQB6</accession>
<feature type="domain" description="Helicase-associated" evidence="2">
    <location>
        <begin position="994"/>
        <end position="1058"/>
    </location>
</feature>
<feature type="domain" description="Helicase-associated" evidence="2">
    <location>
        <begin position="487"/>
        <end position="549"/>
    </location>
</feature>
<dbReference type="Pfam" id="PF03457">
    <property type="entry name" value="HA"/>
    <property type="match status" value="6"/>
</dbReference>
<feature type="domain" description="Helicase-associated" evidence="2">
    <location>
        <begin position="662"/>
        <end position="731"/>
    </location>
</feature>
<feature type="region of interest" description="Disordered" evidence="1">
    <location>
        <begin position="375"/>
        <end position="433"/>
    </location>
</feature>
<feature type="compositionally biased region" description="Polar residues" evidence="1">
    <location>
        <begin position="375"/>
        <end position="399"/>
    </location>
</feature>
<feature type="region of interest" description="Disordered" evidence="1">
    <location>
        <begin position="641"/>
        <end position="664"/>
    </location>
</feature>
<feature type="region of interest" description="Disordered" evidence="1">
    <location>
        <begin position="909"/>
        <end position="933"/>
    </location>
</feature>
<comment type="caution">
    <text evidence="3">The sequence shown here is derived from an EMBL/GenBank/DDBJ whole genome shotgun (WGS) entry which is preliminary data.</text>
</comment>
<feature type="domain" description="Helicase-associated" evidence="2">
    <location>
        <begin position="301"/>
        <end position="364"/>
    </location>
</feature>